<keyword evidence="3 5" id="KW-0133">Cell shape</keyword>
<dbReference type="InterPro" id="IPR042177">
    <property type="entry name" value="Cell/Rod_1"/>
</dbReference>
<dbReference type="Gene3D" id="2.40.10.350">
    <property type="entry name" value="Rod shape-determining protein MreC, domain 2"/>
    <property type="match status" value="1"/>
</dbReference>
<dbReference type="AlphaFoldDB" id="A0A1I3BV97"/>
<dbReference type="PANTHER" id="PTHR34138">
    <property type="entry name" value="CELL SHAPE-DETERMINING PROTEIN MREC"/>
    <property type="match status" value="1"/>
</dbReference>
<dbReference type="NCBIfam" id="TIGR00219">
    <property type="entry name" value="mreC"/>
    <property type="match status" value="1"/>
</dbReference>
<evidence type="ECO:0000256" key="1">
    <source>
        <dbReference type="ARBA" id="ARBA00009369"/>
    </source>
</evidence>
<evidence type="ECO:0000313" key="9">
    <source>
        <dbReference type="Proteomes" id="UP000198668"/>
    </source>
</evidence>
<feature type="domain" description="Rod shape-determining protein MreC beta-barrel core" evidence="7">
    <location>
        <begin position="123"/>
        <end position="276"/>
    </location>
</feature>
<protein>
    <recommendedName>
        <fullName evidence="2 5">Cell shape-determining protein MreC</fullName>
    </recommendedName>
    <alternativeName>
        <fullName evidence="4 5">Cell shape protein MreC</fullName>
    </alternativeName>
</protein>
<dbReference type="Pfam" id="PF04085">
    <property type="entry name" value="MreC"/>
    <property type="match status" value="1"/>
</dbReference>
<accession>A0A1I3BV97</accession>
<dbReference type="InterPro" id="IPR007221">
    <property type="entry name" value="MreC"/>
</dbReference>
<evidence type="ECO:0000256" key="6">
    <source>
        <dbReference type="SAM" id="Coils"/>
    </source>
</evidence>
<gene>
    <name evidence="8" type="ORF">SAMN04489868_11011</name>
</gene>
<keyword evidence="9" id="KW-1185">Reference proteome</keyword>
<organism evidence="8 9">
    <name type="scientific">Pisciglobus halotolerans</name>
    <dbReference type="NCBI Taxonomy" id="745365"/>
    <lineage>
        <taxon>Bacteria</taxon>
        <taxon>Bacillati</taxon>
        <taxon>Bacillota</taxon>
        <taxon>Bacilli</taxon>
        <taxon>Lactobacillales</taxon>
        <taxon>Carnobacteriaceae</taxon>
    </lineage>
</organism>
<dbReference type="InterPro" id="IPR042175">
    <property type="entry name" value="Cell/Rod_MreC_2"/>
</dbReference>
<dbReference type="PIRSF" id="PIRSF038471">
    <property type="entry name" value="MreC"/>
    <property type="match status" value="1"/>
</dbReference>
<dbReference type="PANTHER" id="PTHR34138:SF1">
    <property type="entry name" value="CELL SHAPE-DETERMINING PROTEIN MREC"/>
    <property type="match status" value="1"/>
</dbReference>
<comment type="similarity">
    <text evidence="1 5">Belongs to the MreC family.</text>
</comment>
<feature type="coiled-coil region" evidence="6">
    <location>
        <begin position="69"/>
        <end position="113"/>
    </location>
</feature>
<dbReference type="RefSeq" id="WP_047390097.1">
    <property type="nucleotide sequence ID" value="NZ_FOQE01000010.1"/>
</dbReference>
<dbReference type="GO" id="GO:0008360">
    <property type="term" value="P:regulation of cell shape"/>
    <property type="evidence" value="ECO:0007669"/>
    <property type="project" value="UniProtKB-KW"/>
</dbReference>
<dbReference type="GO" id="GO:0005886">
    <property type="term" value="C:plasma membrane"/>
    <property type="evidence" value="ECO:0007669"/>
    <property type="project" value="TreeGrafter"/>
</dbReference>
<dbReference type="OrthoDB" id="9792313at2"/>
<reference evidence="8 9" key="1">
    <citation type="submission" date="2016-10" db="EMBL/GenBank/DDBJ databases">
        <authorList>
            <person name="de Groot N.N."/>
        </authorList>
    </citation>
    <scope>NUCLEOTIDE SEQUENCE [LARGE SCALE GENOMIC DNA]</scope>
    <source>
        <strain evidence="8 9">DSM 27630</strain>
    </source>
</reference>
<evidence type="ECO:0000256" key="5">
    <source>
        <dbReference type="PIRNR" id="PIRNR038471"/>
    </source>
</evidence>
<dbReference type="EMBL" id="FOQE01000010">
    <property type="protein sequence ID" value="SFH66234.1"/>
    <property type="molecule type" value="Genomic_DNA"/>
</dbReference>
<dbReference type="InterPro" id="IPR055342">
    <property type="entry name" value="MreC_beta-barrel_core"/>
</dbReference>
<dbReference type="Proteomes" id="UP000198668">
    <property type="component" value="Unassembled WGS sequence"/>
</dbReference>
<proteinExistence type="inferred from homology"/>
<evidence type="ECO:0000313" key="8">
    <source>
        <dbReference type="EMBL" id="SFH66234.1"/>
    </source>
</evidence>
<sequence>MNQFFSNKKLIILLISVIICLSLIAFSITGNRNASVVQQFTNDVTALTGRIFSKPANAVMNTIESVDHLMNTYEENQQLKSKIDDLYESGAELAALKEDNKKLKEQLKLESTLSEYSGINGTVIARNPDNWVDQLLIDKGSQNGVEMDMSVMSSNGYIGRIVEVSPTSSKVQLVTTADQNISRVAAQITTDKGPVHGIISGYDAEKNQLILNQITVDAELEKGDTVTTSGLGGVSPSSLFIGEIEEVQLDAHGLAQEAYISPAADIDDVRFVTVVKRNAESGE</sequence>
<evidence type="ECO:0000256" key="4">
    <source>
        <dbReference type="ARBA" id="ARBA00032089"/>
    </source>
</evidence>
<evidence type="ECO:0000256" key="2">
    <source>
        <dbReference type="ARBA" id="ARBA00013855"/>
    </source>
</evidence>
<evidence type="ECO:0000256" key="3">
    <source>
        <dbReference type="ARBA" id="ARBA00022960"/>
    </source>
</evidence>
<keyword evidence="6" id="KW-0175">Coiled coil</keyword>
<evidence type="ECO:0000259" key="7">
    <source>
        <dbReference type="Pfam" id="PF04085"/>
    </source>
</evidence>
<name>A0A1I3BV97_9LACT</name>
<comment type="function">
    <text evidence="5">Involved in formation and maintenance of cell shape.</text>
</comment>
<dbReference type="Gene3D" id="2.40.10.340">
    <property type="entry name" value="Rod shape-determining protein MreC, domain 1"/>
    <property type="match status" value="1"/>
</dbReference>